<dbReference type="InterPro" id="IPR019289">
    <property type="entry name" value="Phage_tail_E/E"/>
</dbReference>
<accession>A0A238J9A2</accession>
<evidence type="ECO:0008006" key="3">
    <source>
        <dbReference type="Google" id="ProtNLM"/>
    </source>
</evidence>
<sequence length="96" mass="10458">MSENPKWLVEGDDGSITIKFDDLKSAPEIDGTKVKVLTMREPTAQDQVTADKSAGHAGDKEISLFANLTEQSPEAIGALKIRAYSRLQAAYELFTS</sequence>
<dbReference type="RefSeq" id="WP_099243464.1">
    <property type="nucleotide sequence ID" value="NZ_FXXP01000001.1"/>
</dbReference>
<organism evidence="1 2">
    <name type="scientific">Pelagimonas phthalicica</name>
    <dbReference type="NCBI Taxonomy" id="1037362"/>
    <lineage>
        <taxon>Bacteria</taxon>
        <taxon>Pseudomonadati</taxon>
        <taxon>Pseudomonadota</taxon>
        <taxon>Alphaproteobacteria</taxon>
        <taxon>Rhodobacterales</taxon>
        <taxon>Roseobacteraceae</taxon>
        <taxon>Pelagimonas</taxon>
    </lineage>
</organism>
<protein>
    <recommendedName>
        <fullName evidence="3">Phage tail assembly chaperone protein, E, or 41 or 14</fullName>
    </recommendedName>
</protein>
<dbReference type="Proteomes" id="UP000225972">
    <property type="component" value="Unassembled WGS sequence"/>
</dbReference>
<keyword evidence="2" id="KW-1185">Reference proteome</keyword>
<dbReference type="AlphaFoldDB" id="A0A238J9A2"/>
<dbReference type="Pfam" id="PF10109">
    <property type="entry name" value="Phage_TAC_7"/>
    <property type="match status" value="1"/>
</dbReference>
<name>A0A238J9A2_9RHOB</name>
<evidence type="ECO:0000313" key="1">
    <source>
        <dbReference type="EMBL" id="SMX27301.1"/>
    </source>
</evidence>
<dbReference type="OrthoDB" id="7870527at2"/>
<evidence type="ECO:0000313" key="2">
    <source>
        <dbReference type="Proteomes" id="UP000225972"/>
    </source>
</evidence>
<proteinExistence type="predicted"/>
<gene>
    <name evidence="1" type="ORF">TRP8649_01404</name>
</gene>
<reference evidence="2" key="1">
    <citation type="submission" date="2017-05" db="EMBL/GenBank/DDBJ databases">
        <authorList>
            <person name="Rodrigo-Torres L."/>
            <person name="Arahal R. D."/>
            <person name="Lucena T."/>
        </authorList>
    </citation>
    <scope>NUCLEOTIDE SEQUENCE [LARGE SCALE GENOMIC DNA]</scope>
    <source>
        <strain evidence="2">CECT 8649</strain>
    </source>
</reference>
<dbReference type="EMBL" id="FXXP01000001">
    <property type="protein sequence ID" value="SMX27301.1"/>
    <property type="molecule type" value="Genomic_DNA"/>
</dbReference>